<dbReference type="Proteomes" id="UP000184423">
    <property type="component" value="Unassembled WGS sequence"/>
</dbReference>
<sequence>MIKSNEILADFQFLGNRVSNFSIETKQIVSKNEKINITYEFDYNILNIEEDDKKYFGLLEFIVAVKSKVKNSILFKINLTIEGAFIGNKEKINKEDFERMLKINGVTTLSQLSRSYILSVTALSGINPPVKLPMINIFQLIYKKEQKKENDFNHTK</sequence>
<proteinExistence type="predicted"/>
<dbReference type="InterPro" id="IPR035958">
    <property type="entry name" value="SecB-like_sf"/>
</dbReference>
<dbReference type="AlphaFoldDB" id="A0A1M4ZND8"/>
<protein>
    <submittedName>
        <fullName evidence="1">Preprotein translocase subunit SecB</fullName>
    </submittedName>
</protein>
<name>A0A1M4ZND8_9CLOT</name>
<reference evidence="2" key="1">
    <citation type="submission" date="2016-11" db="EMBL/GenBank/DDBJ databases">
        <authorList>
            <person name="Varghese N."/>
            <person name="Submissions S."/>
        </authorList>
    </citation>
    <scope>NUCLEOTIDE SEQUENCE [LARGE SCALE GENOMIC DNA]</scope>
    <source>
        <strain evidence="2">DSM 10124</strain>
    </source>
</reference>
<accession>A0A1M4ZND8</accession>
<dbReference type="EMBL" id="FQVG01000041">
    <property type="protein sequence ID" value="SHF19549.1"/>
    <property type="molecule type" value="Genomic_DNA"/>
</dbReference>
<gene>
    <name evidence="1" type="ORF">SAMN02746091_01971</name>
</gene>
<dbReference type="SUPFAM" id="SSF54611">
    <property type="entry name" value="SecB-like"/>
    <property type="match status" value="1"/>
</dbReference>
<evidence type="ECO:0000313" key="2">
    <source>
        <dbReference type="Proteomes" id="UP000184423"/>
    </source>
</evidence>
<dbReference type="RefSeq" id="WP_073249388.1">
    <property type="nucleotide sequence ID" value="NZ_FQVG01000041.1"/>
</dbReference>
<evidence type="ECO:0000313" key="1">
    <source>
        <dbReference type="EMBL" id="SHF19549.1"/>
    </source>
</evidence>
<keyword evidence="2" id="KW-1185">Reference proteome</keyword>
<organism evidence="1 2">
    <name type="scientific">Caloramator proteoclasticus DSM 10124</name>
    <dbReference type="NCBI Taxonomy" id="1121262"/>
    <lineage>
        <taxon>Bacteria</taxon>
        <taxon>Bacillati</taxon>
        <taxon>Bacillota</taxon>
        <taxon>Clostridia</taxon>
        <taxon>Eubacteriales</taxon>
        <taxon>Clostridiaceae</taxon>
        <taxon>Caloramator</taxon>
    </lineage>
</organism>
<dbReference type="Gene3D" id="3.10.420.10">
    <property type="entry name" value="SecB-like"/>
    <property type="match status" value="1"/>
</dbReference>